<name>A0A699VCH9_TANCI</name>
<protein>
    <submittedName>
        <fullName evidence="1">Uncharacterized protein</fullName>
    </submittedName>
</protein>
<dbReference type="AlphaFoldDB" id="A0A699VCH9"/>
<dbReference type="EMBL" id="BKCJ011410116">
    <property type="protein sequence ID" value="GFD31056.1"/>
    <property type="molecule type" value="Genomic_DNA"/>
</dbReference>
<comment type="caution">
    <text evidence="1">The sequence shown here is derived from an EMBL/GenBank/DDBJ whole genome shotgun (WGS) entry which is preliminary data.</text>
</comment>
<evidence type="ECO:0000313" key="1">
    <source>
        <dbReference type="EMBL" id="GFD31056.1"/>
    </source>
</evidence>
<accession>A0A699VCH9</accession>
<gene>
    <name evidence="1" type="ORF">Tci_903025</name>
</gene>
<proteinExistence type="predicted"/>
<organism evidence="1">
    <name type="scientific">Tanacetum cinerariifolium</name>
    <name type="common">Dalmatian daisy</name>
    <name type="synonym">Chrysanthemum cinerariifolium</name>
    <dbReference type="NCBI Taxonomy" id="118510"/>
    <lineage>
        <taxon>Eukaryota</taxon>
        <taxon>Viridiplantae</taxon>
        <taxon>Streptophyta</taxon>
        <taxon>Embryophyta</taxon>
        <taxon>Tracheophyta</taxon>
        <taxon>Spermatophyta</taxon>
        <taxon>Magnoliopsida</taxon>
        <taxon>eudicotyledons</taxon>
        <taxon>Gunneridae</taxon>
        <taxon>Pentapetalae</taxon>
        <taxon>asterids</taxon>
        <taxon>campanulids</taxon>
        <taxon>Asterales</taxon>
        <taxon>Asteraceae</taxon>
        <taxon>Asteroideae</taxon>
        <taxon>Anthemideae</taxon>
        <taxon>Anthemidinae</taxon>
        <taxon>Tanacetum</taxon>
    </lineage>
</organism>
<sequence length="86" mass="9634">MDDLLSNGVPKDNVDRNWCDGWSLTCRSRCCMIVQWCCELLTLIWSISSRYSEDLDTTLEGPLSSSSNIRLNSKSSSFDIVPALSP</sequence>
<reference evidence="1" key="1">
    <citation type="journal article" date="2019" name="Sci. Rep.">
        <title>Draft genome of Tanacetum cinerariifolium, the natural source of mosquito coil.</title>
        <authorList>
            <person name="Yamashiro T."/>
            <person name="Shiraishi A."/>
            <person name="Satake H."/>
            <person name="Nakayama K."/>
        </authorList>
    </citation>
    <scope>NUCLEOTIDE SEQUENCE</scope>
</reference>